<gene>
    <name evidence="1" type="ORF">P171DRAFT_231306</name>
</gene>
<reference evidence="1" key="1">
    <citation type="journal article" date="2020" name="Stud. Mycol.">
        <title>101 Dothideomycetes genomes: a test case for predicting lifestyles and emergence of pathogens.</title>
        <authorList>
            <person name="Haridas S."/>
            <person name="Albert R."/>
            <person name="Binder M."/>
            <person name="Bloem J."/>
            <person name="Labutti K."/>
            <person name="Salamov A."/>
            <person name="Andreopoulos B."/>
            <person name="Baker S."/>
            <person name="Barry K."/>
            <person name="Bills G."/>
            <person name="Bluhm B."/>
            <person name="Cannon C."/>
            <person name="Castanera R."/>
            <person name="Culley D."/>
            <person name="Daum C."/>
            <person name="Ezra D."/>
            <person name="Gonzalez J."/>
            <person name="Henrissat B."/>
            <person name="Kuo A."/>
            <person name="Liang C."/>
            <person name="Lipzen A."/>
            <person name="Lutzoni F."/>
            <person name="Magnuson J."/>
            <person name="Mondo S."/>
            <person name="Nolan M."/>
            <person name="Ohm R."/>
            <person name="Pangilinan J."/>
            <person name="Park H.-J."/>
            <person name="Ramirez L."/>
            <person name="Alfaro M."/>
            <person name="Sun H."/>
            <person name="Tritt A."/>
            <person name="Yoshinaga Y."/>
            <person name="Zwiers L.-H."/>
            <person name="Turgeon B."/>
            <person name="Goodwin S."/>
            <person name="Spatafora J."/>
            <person name="Crous P."/>
            <person name="Grigoriev I."/>
        </authorList>
    </citation>
    <scope>NUCLEOTIDE SEQUENCE</scope>
    <source>
        <strain evidence="1">CBS 690.94</strain>
    </source>
</reference>
<dbReference type="EMBL" id="MU001496">
    <property type="protein sequence ID" value="KAF2447757.1"/>
    <property type="molecule type" value="Genomic_DNA"/>
</dbReference>
<proteinExistence type="predicted"/>
<accession>A0A9P4UFZ8</accession>
<keyword evidence="2" id="KW-1185">Reference proteome</keyword>
<protein>
    <submittedName>
        <fullName evidence="1">Uncharacterized protein</fullName>
    </submittedName>
</protein>
<evidence type="ECO:0000313" key="2">
    <source>
        <dbReference type="Proteomes" id="UP000799764"/>
    </source>
</evidence>
<name>A0A9P4UFZ8_9PLEO</name>
<dbReference type="AlphaFoldDB" id="A0A9P4UFZ8"/>
<dbReference type="Proteomes" id="UP000799764">
    <property type="component" value="Unassembled WGS sequence"/>
</dbReference>
<sequence>MRAECIQPAGRVLTPEGCPWPQRRSILRRRAGSFGRRGREPKGRACACAASLRRHPSSISANIPLGACLLATSLAPQLHHAGVAEGGGVWSAPVPERDASVPNFGCPTVRLRSLGCSAQTSQLELSRTVRVRLELTASPLEYCGRTAHQSPPEEKIFLDNISQLVAWIMLPLLLLARLFPYRYSGHREPSSLFRLCMDDGGPAAAPSRSHGAHDSTAR</sequence>
<evidence type="ECO:0000313" key="1">
    <source>
        <dbReference type="EMBL" id="KAF2447757.1"/>
    </source>
</evidence>
<dbReference type="OrthoDB" id="10632944at2759"/>
<organism evidence="1 2">
    <name type="scientific">Karstenula rhodostoma CBS 690.94</name>
    <dbReference type="NCBI Taxonomy" id="1392251"/>
    <lineage>
        <taxon>Eukaryota</taxon>
        <taxon>Fungi</taxon>
        <taxon>Dikarya</taxon>
        <taxon>Ascomycota</taxon>
        <taxon>Pezizomycotina</taxon>
        <taxon>Dothideomycetes</taxon>
        <taxon>Pleosporomycetidae</taxon>
        <taxon>Pleosporales</taxon>
        <taxon>Massarineae</taxon>
        <taxon>Didymosphaeriaceae</taxon>
        <taxon>Karstenula</taxon>
    </lineage>
</organism>
<comment type="caution">
    <text evidence="1">The sequence shown here is derived from an EMBL/GenBank/DDBJ whole genome shotgun (WGS) entry which is preliminary data.</text>
</comment>